<evidence type="ECO:0000313" key="2">
    <source>
        <dbReference type="Proteomes" id="UP000078272"/>
    </source>
</evidence>
<dbReference type="PATRIC" id="fig|401562.3.peg.1234"/>
<sequence length="62" mass="6797">HDTLDGGAGNDVVNFQDRHFSDAHITEGDHSTVVSFSDGYTATVSHVEQLRFSDTVYNVTNI</sequence>
<feature type="non-terminal residue" evidence="1">
    <location>
        <position position="1"/>
    </location>
</feature>
<comment type="caution">
    <text evidence="1">The sequence shown here is derived from an EMBL/GenBank/DDBJ whole genome shotgun (WGS) entry which is preliminary data.</text>
</comment>
<protein>
    <submittedName>
        <fullName evidence="1">Uncharacterized protein</fullName>
    </submittedName>
</protein>
<name>A0A175QF82_9HYPH</name>
<dbReference type="Proteomes" id="UP000078272">
    <property type="component" value="Unassembled WGS sequence"/>
</dbReference>
<proteinExistence type="predicted"/>
<organism evidence="1 2">
    <name type="scientific">Aureimonas ureilytica</name>
    <dbReference type="NCBI Taxonomy" id="401562"/>
    <lineage>
        <taxon>Bacteria</taxon>
        <taxon>Pseudomonadati</taxon>
        <taxon>Pseudomonadota</taxon>
        <taxon>Alphaproteobacteria</taxon>
        <taxon>Hyphomicrobiales</taxon>
        <taxon>Aurantimonadaceae</taxon>
        <taxon>Aureimonas</taxon>
    </lineage>
</organism>
<reference evidence="1 2" key="1">
    <citation type="journal article" date="2016" name="Front. Microbiol.">
        <title>Genomic Resource of Rice Seed Associated Bacteria.</title>
        <authorList>
            <person name="Midha S."/>
            <person name="Bansal K."/>
            <person name="Sharma S."/>
            <person name="Kumar N."/>
            <person name="Patil P.P."/>
            <person name="Chaudhry V."/>
            <person name="Patil P.B."/>
        </authorList>
    </citation>
    <scope>NUCLEOTIDE SEQUENCE [LARGE SCALE GENOMIC DNA]</scope>
    <source>
        <strain evidence="1 2">NS226</strain>
    </source>
</reference>
<accession>A0A175QF82</accession>
<evidence type="ECO:0000313" key="1">
    <source>
        <dbReference type="EMBL" id="KTQ70900.1"/>
    </source>
</evidence>
<gene>
    <name evidence="1" type="ORF">NS226_23650</name>
</gene>
<dbReference type="AlphaFoldDB" id="A0A175QF82"/>
<dbReference type="EMBL" id="LDPZ01000181">
    <property type="protein sequence ID" value="KTQ70900.1"/>
    <property type="molecule type" value="Genomic_DNA"/>
</dbReference>